<dbReference type="Gene3D" id="1.25.40.180">
    <property type="match status" value="1"/>
</dbReference>
<keyword evidence="11" id="KW-1185">Reference proteome</keyword>
<dbReference type="STRING" id="318479.A0A0N4URD0"/>
<evidence type="ECO:0000259" key="8">
    <source>
        <dbReference type="PROSITE" id="PS51363"/>
    </source>
</evidence>
<evidence type="ECO:0000256" key="7">
    <source>
        <dbReference type="SAM" id="MobiDB-lite"/>
    </source>
</evidence>
<feature type="compositionally biased region" description="Acidic residues" evidence="7">
    <location>
        <begin position="181"/>
        <end position="191"/>
    </location>
</feature>
<dbReference type="InterPro" id="IPR016189">
    <property type="entry name" value="Transl_init_fac_IF2/IF5_N"/>
</dbReference>
<reference evidence="9 11" key="2">
    <citation type="submission" date="2018-11" db="EMBL/GenBank/DDBJ databases">
        <authorList>
            <consortium name="Pathogen Informatics"/>
        </authorList>
    </citation>
    <scope>NUCLEOTIDE SEQUENCE [LARGE SCALE GENOMIC DNA]</scope>
</reference>
<dbReference type="WBParaSite" id="DME_0001060501-mRNA-1">
    <property type="protein sequence ID" value="DME_0001060501-mRNA-1"/>
    <property type="gene ID" value="DME_0001060501"/>
</dbReference>
<dbReference type="FunFam" id="3.30.30.170:FF:000002">
    <property type="entry name" value="Eukaryotic translation initiation factor 5"/>
    <property type="match status" value="1"/>
</dbReference>
<evidence type="ECO:0000313" key="11">
    <source>
        <dbReference type="Proteomes" id="UP000274756"/>
    </source>
</evidence>
<evidence type="ECO:0000313" key="9">
    <source>
        <dbReference type="EMBL" id="VDN54057.1"/>
    </source>
</evidence>
<evidence type="ECO:0000256" key="5">
    <source>
        <dbReference type="ARBA" id="ARBA00022917"/>
    </source>
</evidence>
<feature type="domain" description="W2" evidence="8">
    <location>
        <begin position="213"/>
        <end position="371"/>
    </location>
</feature>
<evidence type="ECO:0000256" key="2">
    <source>
        <dbReference type="ARBA" id="ARBA00018059"/>
    </source>
</evidence>
<sequence length="418" mass="47164">MAININRSVLDPFYRYKMPRLQAKVEGKGNGIKTVIANMTEIAKALERPPTYPTKYFGCELGAQTNFDMKNERFIVNGEHDANKLQDILDGFIRKFVLCGACENPETTLAVRKNQIYSKCKACGNTSTIDPKHKLSTFIMKNPPKAEEKDKEKKESGDGTPEESFAEEALSDKDLNGSGSEDVDDGDWAEPIEDGVNAVSAQIGKFIISKDLEKSVDERLDMLHNYFLKAKENETLHESKNLLNEAERLDLKSKATLLLADVLFDINVVAQIKEYRTLLLRFTIGDQKAQRHLLGGIEQLISQHVDVLLPKSAHIIKALYDNDIIEEEVLLAWGEKPVKKYVKKKLCEEIINRAKPVLEWLKNAEEDDSEEGDDDHFVEFDDRVCVVGTVDSKDRTKSEQSISKVQTLTGEEVNIDDI</sequence>
<dbReference type="Pfam" id="PF02020">
    <property type="entry name" value="W2"/>
    <property type="match status" value="1"/>
</dbReference>
<dbReference type="PANTHER" id="PTHR23001">
    <property type="entry name" value="EUKARYOTIC TRANSLATION INITIATION FACTOR"/>
    <property type="match status" value="1"/>
</dbReference>
<dbReference type="SMART" id="SM00653">
    <property type="entry name" value="eIF2B_5"/>
    <property type="match status" value="1"/>
</dbReference>
<dbReference type="Gene3D" id="2.20.25.350">
    <property type="match status" value="1"/>
</dbReference>
<protein>
    <recommendedName>
        <fullName evidence="2">Eukaryotic translation initiation factor 5</fullName>
    </recommendedName>
</protein>
<feature type="region of interest" description="Disordered" evidence="7">
    <location>
        <begin position="134"/>
        <end position="191"/>
    </location>
</feature>
<evidence type="ECO:0000256" key="1">
    <source>
        <dbReference type="ARBA" id="ARBA00010397"/>
    </source>
</evidence>
<dbReference type="FunFam" id="1.25.40.180:FF:000091">
    <property type="entry name" value="Eukaryotic translation initiation factor 5"/>
    <property type="match status" value="1"/>
</dbReference>
<dbReference type="InterPro" id="IPR003307">
    <property type="entry name" value="W2_domain"/>
</dbReference>
<dbReference type="InterPro" id="IPR016024">
    <property type="entry name" value="ARM-type_fold"/>
</dbReference>
<keyword evidence="3" id="KW-0396">Initiation factor</keyword>
<dbReference type="GO" id="GO:0005829">
    <property type="term" value="C:cytosol"/>
    <property type="evidence" value="ECO:0007669"/>
    <property type="project" value="TreeGrafter"/>
</dbReference>
<accession>A0A0N4URD0</accession>
<dbReference type="FunFam" id="2.20.25.350:FF:000001">
    <property type="entry name" value="Eukaryotic translation initiation factor 5"/>
    <property type="match status" value="1"/>
</dbReference>
<keyword evidence="5" id="KW-0648">Protein biosynthesis</keyword>
<name>A0A0N4URD0_DRAME</name>
<dbReference type="SMART" id="SM00515">
    <property type="entry name" value="eIF5C"/>
    <property type="match status" value="1"/>
</dbReference>
<keyword evidence="4" id="KW-0547">Nucleotide-binding</keyword>
<dbReference type="AlphaFoldDB" id="A0A0N4URD0"/>
<dbReference type="InterPro" id="IPR002735">
    <property type="entry name" value="Transl_init_fac_IF2/IF5_dom"/>
</dbReference>
<proteinExistence type="inferred from homology"/>
<dbReference type="Proteomes" id="UP000038040">
    <property type="component" value="Unplaced"/>
</dbReference>
<gene>
    <name evidence="9" type="ORF">DME_LOCUS4030</name>
</gene>
<dbReference type="SUPFAM" id="SSF100966">
    <property type="entry name" value="Translation initiation factor 2 beta, aIF2beta, N-terminal domain"/>
    <property type="match status" value="1"/>
</dbReference>
<dbReference type="InterPro" id="IPR045196">
    <property type="entry name" value="IF2/IF5"/>
</dbReference>
<dbReference type="SUPFAM" id="SSF75689">
    <property type="entry name" value="Zinc-binding domain of translation initiation factor 2 beta"/>
    <property type="match status" value="1"/>
</dbReference>
<keyword evidence="6" id="KW-0342">GTP-binding</keyword>
<dbReference type="SUPFAM" id="SSF48371">
    <property type="entry name" value="ARM repeat"/>
    <property type="match status" value="1"/>
</dbReference>
<evidence type="ECO:0000313" key="12">
    <source>
        <dbReference type="WBParaSite" id="DME_0001060501-mRNA-1"/>
    </source>
</evidence>
<dbReference type="EMBL" id="UYYG01000253">
    <property type="protein sequence ID" value="VDN54057.1"/>
    <property type="molecule type" value="Genomic_DNA"/>
</dbReference>
<dbReference type="CDD" id="cd11561">
    <property type="entry name" value="W2_eIF5"/>
    <property type="match status" value="1"/>
</dbReference>
<dbReference type="GO" id="GO:0003743">
    <property type="term" value="F:translation initiation factor activity"/>
    <property type="evidence" value="ECO:0007669"/>
    <property type="project" value="UniProtKB-KW"/>
</dbReference>
<dbReference type="GO" id="GO:0005092">
    <property type="term" value="F:GDP-dissociation inhibitor activity"/>
    <property type="evidence" value="ECO:0007669"/>
    <property type="project" value="TreeGrafter"/>
</dbReference>
<dbReference type="GO" id="GO:0005525">
    <property type="term" value="F:GTP binding"/>
    <property type="evidence" value="ECO:0007669"/>
    <property type="project" value="UniProtKB-KW"/>
</dbReference>
<dbReference type="OrthoDB" id="10250831at2759"/>
<evidence type="ECO:0000256" key="6">
    <source>
        <dbReference type="ARBA" id="ARBA00023134"/>
    </source>
</evidence>
<dbReference type="PROSITE" id="PS51363">
    <property type="entry name" value="W2"/>
    <property type="match status" value="1"/>
</dbReference>
<dbReference type="Proteomes" id="UP000274756">
    <property type="component" value="Unassembled WGS sequence"/>
</dbReference>
<evidence type="ECO:0000313" key="10">
    <source>
        <dbReference type="Proteomes" id="UP000038040"/>
    </source>
</evidence>
<reference evidence="12" key="1">
    <citation type="submission" date="2017-02" db="UniProtKB">
        <authorList>
            <consortium name="WormBaseParasite"/>
        </authorList>
    </citation>
    <scope>IDENTIFICATION</scope>
</reference>
<dbReference type="GO" id="GO:0001732">
    <property type="term" value="P:formation of cytoplasmic translation initiation complex"/>
    <property type="evidence" value="ECO:0007669"/>
    <property type="project" value="TreeGrafter"/>
</dbReference>
<evidence type="ECO:0000256" key="4">
    <source>
        <dbReference type="ARBA" id="ARBA00022741"/>
    </source>
</evidence>
<dbReference type="InterPro" id="IPR016190">
    <property type="entry name" value="Transl_init_fac_IF2/IF5_Zn-bd"/>
</dbReference>
<evidence type="ECO:0000256" key="3">
    <source>
        <dbReference type="ARBA" id="ARBA00022540"/>
    </source>
</evidence>
<dbReference type="Gene3D" id="3.30.30.170">
    <property type="match status" value="1"/>
</dbReference>
<dbReference type="PANTHER" id="PTHR23001:SF7">
    <property type="entry name" value="EUKARYOTIC TRANSLATION INITIATION FACTOR 5"/>
    <property type="match status" value="1"/>
</dbReference>
<comment type="similarity">
    <text evidence="1">Belongs to the eIF-2-beta/eIF-5 family.</text>
</comment>
<dbReference type="Pfam" id="PF01873">
    <property type="entry name" value="eIF-5_eIF-2B"/>
    <property type="match status" value="1"/>
</dbReference>
<organism evidence="10 12">
    <name type="scientific">Dracunculus medinensis</name>
    <name type="common">Guinea worm</name>
    <dbReference type="NCBI Taxonomy" id="318479"/>
    <lineage>
        <taxon>Eukaryota</taxon>
        <taxon>Metazoa</taxon>
        <taxon>Ecdysozoa</taxon>
        <taxon>Nematoda</taxon>
        <taxon>Chromadorea</taxon>
        <taxon>Rhabditida</taxon>
        <taxon>Spirurina</taxon>
        <taxon>Dracunculoidea</taxon>
        <taxon>Dracunculidae</taxon>
        <taxon>Dracunculus</taxon>
    </lineage>
</organism>
<feature type="compositionally biased region" description="Basic and acidic residues" evidence="7">
    <location>
        <begin position="144"/>
        <end position="157"/>
    </location>
</feature>
<dbReference type="GO" id="GO:0071074">
    <property type="term" value="F:eukaryotic initiation factor eIF2 binding"/>
    <property type="evidence" value="ECO:0007669"/>
    <property type="project" value="TreeGrafter"/>
</dbReference>